<dbReference type="EMBL" id="FMBI01000029">
    <property type="protein sequence ID" value="SCC35536.1"/>
    <property type="molecule type" value="Genomic_DNA"/>
</dbReference>
<evidence type="ECO:0000313" key="2">
    <source>
        <dbReference type="EMBL" id="SCC35536.1"/>
    </source>
</evidence>
<dbReference type="AlphaFoldDB" id="A0A1C4DVT7"/>
<evidence type="ECO:0000256" key="1">
    <source>
        <dbReference type="SAM" id="Phobius"/>
    </source>
</evidence>
<protein>
    <submittedName>
        <fullName evidence="2">Uncharacterized protein</fullName>
    </submittedName>
</protein>
<proteinExistence type="predicted"/>
<dbReference type="RefSeq" id="WP_157349655.1">
    <property type="nucleotide sequence ID" value="NZ_FMBI01000029.1"/>
</dbReference>
<keyword evidence="1" id="KW-0472">Membrane</keyword>
<keyword evidence="1" id="KW-0812">Transmembrane</keyword>
<accession>A0A1C4DVT7</accession>
<keyword evidence="1" id="KW-1133">Transmembrane helix</keyword>
<organism evidence="2 3">
    <name type="scientific">Bacillus thuringiensis</name>
    <dbReference type="NCBI Taxonomy" id="1428"/>
    <lineage>
        <taxon>Bacteria</taxon>
        <taxon>Bacillati</taxon>
        <taxon>Bacillota</taxon>
        <taxon>Bacilli</taxon>
        <taxon>Bacillales</taxon>
        <taxon>Bacillaceae</taxon>
        <taxon>Bacillus</taxon>
        <taxon>Bacillus cereus group</taxon>
    </lineage>
</organism>
<name>A0A1C4DVT7_BACTU</name>
<evidence type="ECO:0000313" key="3">
    <source>
        <dbReference type="Proteomes" id="UP000195991"/>
    </source>
</evidence>
<feature type="transmembrane region" description="Helical" evidence="1">
    <location>
        <begin position="20"/>
        <end position="43"/>
    </location>
</feature>
<gene>
    <name evidence="2" type="ORF">BTT61001_02714</name>
</gene>
<dbReference type="Proteomes" id="UP000195991">
    <property type="component" value="Unassembled WGS sequence"/>
</dbReference>
<sequence>MIGLNPLHEWWKMSSYTKWYHYFWLMPLIAVFLGIAWVVLTIVDSVLFKK</sequence>
<reference evidence="2 3" key="1">
    <citation type="submission" date="2016-08" db="EMBL/GenBank/DDBJ databases">
        <authorList>
            <person name="Seilhamer J.J."/>
        </authorList>
    </citation>
    <scope>NUCLEOTIDE SEQUENCE [LARGE SCALE GENOMIC DNA]</scope>
    <source>
        <strain evidence="2 3">IEBC_T61001</strain>
    </source>
</reference>